<organism evidence="1 2">
    <name type="scientific">Clostridium acetobutylicum (strain ATCC 824 / DSM 792 / JCM 1419 / IAM 19013 / LMG 5710 / NBRC 13948 / NRRL B-527 / VKM B-1787 / 2291 / W)</name>
    <dbReference type="NCBI Taxonomy" id="272562"/>
    <lineage>
        <taxon>Bacteria</taxon>
        <taxon>Bacillati</taxon>
        <taxon>Bacillota</taxon>
        <taxon>Clostridia</taxon>
        <taxon>Eubacteriales</taxon>
        <taxon>Clostridiaceae</taxon>
        <taxon>Clostridium</taxon>
    </lineage>
</organism>
<accession>Q97HI3</accession>
<dbReference type="Proteomes" id="UP000000814">
    <property type="component" value="Chromosome"/>
</dbReference>
<dbReference type="PATRIC" id="fig|272562.8.peg.2233"/>
<evidence type="ECO:0000313" key="1">
    <source>
        <dbReference type="EMBL" id="AAK79987.1"/>
    </source>
</evidence>
<dbReference type="KEGG" id="cac:CA_C2028"/>
<sequence>MNINQVARLLNKVNIKTISGENFIEEYHEQGENYYKVEKKDREWFFSFVKGERKTEEEEEIKETFDNEQDASKYYYLIELSKRYHNKYIYKFQMNNEDINIGEYECSLNNLKGAFERIGVKDIYYNFNNFIKEHSICLEKIDNETSRVKFIGNYNKVIIQTLKLENWLAYYTMYRRVYALFLLDKHCELLIKAGEIDKTFTDEEYSIFIK</sequence>
<dbReference type="AlphaFoldDB" id="Q97HI3"/>
<dbReference type="GeneID" id="44998513"/>
<keyword evidence="2" id="KW-1185">Reference proteome</keyword>
<evidence type="ECO:0000313" key="2">
    <source>
        <dbReference type="Proteomes" id="UP000000814"/>
    </source>
</evidence>
<protein>
    <submittedName>
        <fullName evidence="1">Uncharacterized protein</fullName>
    </submittedName>
</protein>
<dbReference type="HOGENOM" id="CLU_1354144_0_0_9"/>
<name>Q97HI3_CLOAB</name>
<dbReference type="STRING" id="272562.CA_C2028"/>
<reference evidence="1 2" key="1">
    <citation type="journal article" date="2001" name="J. Bacteriol.">
        <title>Genome sequence and comparative analysis of the solvent-producing bacterium Clostridium acetobutylicum.</title>
        <authorList>
            <person name="Nolling J."/>
            <person name="Breton G."/>
            <person name="Omelchenko M.V."/>
            <person name="Makarova K.S."/>
            <person name="Zeng Q."/>
            <person name="Gibson R."/>
            <person name="Lee H.M."/>
            <person name="Dubois J."/>
            <person name="Qiu D."/>
            <person name="Hitti J."/>
            <person name="Wolf Y.I."/>
            <person name="Tatusov R.L."/>
            <person name="Sabathe F."/>
            <person name="Doucette-Stamm L."/>
            <person name="Soucaille P."/>
            <person name="Daly M.J."/>
            <person name="Bennett G.N."/>
            <person name="Koonin E.V."/>
            <person name="Smith D.R."/>
        </authorList>
    </citation>
    <scope>NUCLEOTIDE SEQUENCE [LARGE SCALE GENOMIC DNA]</scope>
    <source>
        <strain evidence="2">ATCC 824 / DSM 792 / JCM 1419 / LMG 5710 / VKM B-1787</strain>
    </source>
</reference>
<gene>
    <name evidence="1" type="ordered locus">CA_C2028</name>
</gene>
<dbReference type="EMBL" id="AE001437">
    <property type="protein sequence ID" value="AAK79987.1"/>
    <property type="molecule type" value="Genomic_DNA"/>
</dbReference>
<proteinExistence type="predicted"/>
<dbReference type="PIR" id="H97149">
    <property type="entry name" value="H97149"/>
</dbReference>
<dbReference type="RefSeq" id="WP_010965328.1">
    <property type="nucleotide sequence ID" value="NC_003030.1"/>
</dbReference>
<dbReference type="OrthoDB" id="2968719at2"/>